<dbReference type="CDD" id="cd00609">
    <property type="entry name" value="AAT_like"/>
    <property type="match status" value="1"/>
</dbReference>
<evidence type="ECO:0000256" key="2">
    <source>
        <dbReference type="ARBA" id="ARBA00012224"/>
    </source>
</evidence>
<keyword evidence="4 7" id="KW-0456">Lyase</keyword>
<dbReference type="Pfam" id="PF00155">
    <property type="entry name" value="Aminotran_1_2"/>
    <property type="match status" value="1"/>
</dbReference>
<evidence type="ECO:0000259" key="6">
    <source>
        <dbReference type="Pfam" id="PF00155"/>
    </source>
</evidence>
<dbReference type="SUPFAM" id="SSF53383">
    <property type="entry name" value="PLP-dependent transferases"/>
    <property type="match status" value="1"/>
</dbReference>
<dbReference type="InterPro" id="IPR015422">
    <property type="entry name" value="PyrdxlP-dep_Trfase_small"/>
</dbReference>
<proteinExistence type="inferred from homology"/>
<dbReference type="EC" id="4.4.1.13" evidence="2"/>
<feature type="domain" description="Aminotransferase class I/classII large" evidence="6">
    <location>
        <begin position="30"/>
        <end position="380"/>
    </location>
</feature>
<evidence type="ECO:0000256" key="1">
    <source>
        <dbReference type="ARBA" id="ARBA00001933"/>
    </source>
</evidence>
<evidence type="ECO:0000313" key="8">
    <source>
        <dbReference type="Proteomes" id="UP001519292"/>
    </source>
</evidence>
<keyword evidence="8" id="KW-1185">Reference proteome</keyword>
<dbReference type="RefSeq" id="WP_209687212.1">
    <property type="nucleotide sequence ID" value="NZ_JAGGLU010000010.1"/>
</dbReference>
<dbReference type="InterPro" id="IPR027619">
    <property type="entry name" value="C-S_lyase_PatB-like"/>
</dbReference>
<evidence type="ECO:0000313" key="7">
    <source>
        <dbReference type="EMBL" id="MBP2058479.1"/>
    </source>
</evidence>
<dbReference type="PANTHER" id="PTHR43525:SF1">
    <property type="entry name" value="PROTEIN MALY"/>
    <property type="match status" value="1"/>
</dbReference>
<gene>
    <name evidence="7" type="ORF">J2Z60_001664</name>
</gene>
<evidence type="ECO:0000256" key="5">
    <source>
        <dbReference type="ARBA" id="ARBA00037974"/>
    </source>
</evidence>
<comment type="cofactor">
    <cofactor evidence="1">
        <name>pyridoxal 5'-phosphate</name>
        <dbReference type="ChEBI" id="CHEBI:597326"/>
    </cofactor>
</comment>
<dbReference type="InterPro" id="IPR015421">
    <property type="entry name" value="PyrdxlP-dep_Trfase_major"/>
</dbReference>
<accession>A0ABS4MFM1</accession>
<dbReference type="InterPro" id="IPR004839">
    <property type="entry name" value="Aminotransferase_I/II_large"/>
</dbReference>
<dbReference type="Proteomes" id="UP001519292">
    <property type="component" value="Unassembled WGS sequence"/>
</dbReference>
<dbReference type="PANTHER" id="PTHR43525">
    <property type="entry name" value="PROTEIN MALY"/>
    <property type="match status" value="1"/>
</dbReference>
<dbReference type="NCBIfam" id="TIGR04350">
    <property type="entry name" value="C_S_lyase_PatB"/>
    <property type="match status" value="1"/>
</dbReference>
<evidence type="ECO:0000256" key="4">
    <source>
        <dbReference type="ARBA" id="ARBA00023239"/>
    </source>
</evidence>
<sequence length="384" mass="44392">MSVNFDKYIDRHNTYSTQWDYAKDRFGRNDVLPFSISDTDFAVPDSVQAALKDRIEHPIYGYSRWNNHDYKNAIKNWFKKRYNLEFDENIIAYSPSVVFSISDFIRMHSNVGDAVATFIPMYDAFFNTIESNDRILVPVKLGDAYENYSIDWDMLETVLSQPKVKIFLLTNPHNPTGKVFTKEELKRISSLCYKYDTYIISDDIHQDIVYSPNKYVPILKIRDTDVVLCSSGSKTFNIPGLIGSYILCPGLNDYNQFLIDLKQKNALSSVSILGMYAQIAAYNDSDYVDSMVQYLYKNMQLLKDFFDDSKIPLKFNIPQGTYLAWINCENVNMSEKEFQKRLVDIGHVGIMRGSVYGNSNRIRMNIACPKSKLQEGLKRIKKAI</sequence>
<comment type="caution">
    <text evidence="7">The sequence shown here is derived from an EMBL/GenBank/DDBJ whole genome shotgun (WGS) entry which is preliminary data.</text>
</comment>
<dbReference type="Gene3D" id="3.90.1150.10">
    <property type="entry name" value="Aspartate Aminotransferase, domain 1"/>
    <property type="match status" value="1"/>
</dbReference>
<dbReference type="GO" id="GO:0016829">
    <property type="term" value="F:lyase activity"/>
    <property type="evidence" value="ECO:0007669"/>
    <property type="project" value="UniProtKB-KW"/>
</dbReference>
<keyword evidence="3" id="KW-0663">Pyridoxal phosphate</keyword>
<dbReference type="Gene3D" id="3.40.640.10">
    <property type="entry name" value="Type I PLP-dependent aspartate aminotransferase-like (Major domain)"/>
    <property type="match status" value="1"/>
</dbReference>
<comment type="similarity">
    <text evidence="5">Belongs to the class-II pyridoxal-phosphate-dependent aminotransferase family. MalY/PatB cystathionine beta-lyase subfamily.</text>
</comment>
<dbReference type="EMBL" id="JAGGLU010000010">
    <property type="protein sequence ID" value="MBP2058479.1"/>
    <property type="molecule type" value="Genomic_DNA"/>
</dbReference>
<reference evidence="7 8" key="1">
    <citation type="submission" date="2021-03" db="EMBL/GenBank/DDBJ databases">
        <title>Genomic Encyclopedia of Type Strains, Phase IV (KMG-IV): sequencing the most valuable type-strain genomes for metagenomic binning, comparative biology and taxonomic classification.</title>
        <authorList>
            <person name="Goeker M."/>
        </authorList>
    </citation>
    <scope>NUCLEOTIDE SEQUENCE [LARGE SCALE GENOMIC DNA]</scope>
    <source>
        <strain evidence="7 8">DSM 101872</strain>
    </source>
</reference>
<dbReference type="InterPro" id="IPR015424">
    <property type="entry name" value="PyrdxlP-dep_Trfase"/>
</dbReference>
<protein>
    <recommendedName>
        <fullName evidence="2">cysteine-S-conjugate beta-lyase</fullName>
        <ecNumber evidence="2">4.4.1.13</ecNumber>
    </recommendedName>
</protein>
<evidence type="ECO:0000256" key="3">
    <source>
        <dbReference type="ARBA" id="ARBA00022898"/>
    </source>
</evidence>
<organism evidence="7 8">
    <name type="scientific">Lactobacillus colini</name>
    <dbReference type="NCBI Taxonomy" id="1819254"/>
    <lineage>
        <taxon>Bacteria</taxon>
        <taxon>Bacillati</taxon>
        <taxon>Bacillota</taxon>
        <taxon>Bacilli</taxon>
        <taxon>Lactobacillales</taxon>
        <taxon>Lactobacillaceae</taxon>
        <taxon>Lactobacillus</taxon>
    </lineage>
</organism>
<dbReference type="InterPro" id="IPR051798">
    <property type="entry name" value="Class-II_PLP-Dep_Aminotrans"/>
</dbReference>
<name>A0ABS4MFM1_9LACO</name>